<dbReference type="InterPro" id="IPR036397">
    <property type="entry name" value="RNaseH_sf"/>
</dbReference>
<gene>
    <name evidence="2" type="ORF">CXB65_21320</name>
</gene>
<sequence length="671" mass="76916">MRNCRSPSHQWCLHAGHLPSHFLGCSVCPPRQETFPSNDGVREGSMNSSNFKIGEHYRYRGQRFQVMDVREDTVQLRATEGQRVVLRQTVEILARAMKRGDLVKAQETALIADPQKILAGLPKRYLMDFDRRVHYVQGLMARFHGHMPKERALFEISQLAKRINDISIPSFSTARRWVQAFCTSGLMSTALIPQKRKKSRYRLERQPQEIQQLIKQQIDTLYLKPEPACKTEVIDAIIQAVEALNEGRPSHDRLKVPSPSTLNRILLEHDAHERSLAQKGSKYAQKQHGWTRKRPRAFRLFALVEADTQQMHVFVVDEAGHVIGRPYLTVFLEIETRMPIAWTIGFNPPSLDTTLRALKLSMSSDNPFGGVAERYIFDSGPEFIGENLRRIIGMLGGEICYCEPGTGNQKPHVEAFFGVWSKEIAHVMPGTTFSDVAARGDYDSEAHACLTLKALEDIFSRWVKEVYCERFHTSLNTSPRLAWEAAQNAMFPPRRHSPSELHHHFLRAFTASAQQGRLRHKSLFWTGPAVAYLANREPKAEKLVVFYDPSDLGKAWVSHPSYPDELMELQAVDPDYQEGLTLHLHQMTVKRLRTNHQNFDSSRARQARIAILRELAELKTSDKRLKYHQTKEHGSLERPQKFRLPRPNRPQKVQNYRLHGKTPGDDAPVEV</sequence>
<comment type="caution">
    <text evidence="2">The sequence shown here is derived from an EMBL/GenBank/DDBJ whole genome shotgun (WGS) entry which is preliminary data.</text>
</comment>
<dbReference type="GO" id="GO:0003676">
    <property type="term" value="F:nucleic acid binding"/>
    <property type="evidence" value="ECO:0007669"/>
    <property type="project" value="InterPro"/>
</dbReference>
<feature type="region of interest" description="Disordered" evidence="1">
    <location>
        <begin position="624"/>
        <end position="671"/>
    </location>
</feature>
<feature type="compositionally biased region" description="Basic and acidic residues" evidence="1">
    <location>
        <begin position="624"/>
        <end position="640"/>
    </location>
</feature>
<dbReference type="GO" id="GO:0015074">
    <property type="term" value="P:DNA integration"/>
    <property type="evidence" value="ECO:0007669"/>
    <property type="project" value="InterPro"/>
</dbReference>
<evidence type="ECO:0000256" key="1">
    <source>
        <dbReference type="SAM" id="MobiDB-lite"/>
    </source>
</evidence>
<dbReference type="Proteomes" id="UP000233399">
    <property type="component" value="Unassembled WGS sequence"/>
</dbReference>
<dbReference type="InterPro" id="IPR001584">
    <property type="entry name" value="Integrase_cat-core"/>
</dbReference>
<evidence type="ECO:0000313" key="2">
    <source>
        <dbReference type="EMBL" id="PKI19604.1"/>
    </source>
</evidence>
<dbReference type="InterPro" id="IPR012337">
    <property type="entry name" value="RNaseH-like_sf"/>
</dbReference>
<dbReference type="PROSITE" id="PS50994">
    <property type="entry name" value="INTEGRASE"/>
    <property type="match status" value="1"/>
</dbReference>
<organism evidence="2 3">
    <name type="scientific">Pseudomonas monteilii</name>
    <dbReference type="NCBI Taxonomy" id="76759"/>
    <lineage>
        <taxon>Bacteria</taxon>
        <taxon>Pseudomonadati</taxon>
        <taxon>Pseudomonadota</taxon>
        <taxon>Gammaproteobacteria</taxon>
        <taxon>Pseudomonadales</taxon>
        <taxon>Pseudomonadaceae</taxon>
        <taxon>Pseudomonas</taxon>
    </lineage>
</organism>
<accession>A0A2N1IMX6</accession>
<dbReference type="EMBL" id="PJCG01000052">
    <property type="protein sequence ID" value="PKI19604.1"/>
    <property type="molecule type" value="Genomic_DNA"/>
</dbReference>
<proteinExistence type="predicted"/>
<dbReference type="Gene3D" id="3.30.420.10">
    <property type="entry name" value="Ribonuclease H-like superfamily/Ribonuclease H"/>
    <property type="match status" value="1"/>
</dbReference>
<dbReference type="AlphaFoldDB" id="A0A2N1IMX6"/>
<protein>
    <submittedName>
        <fullName evidence="2">Transposase</fullName>
    </submittedName>
</protein>
<name>A0A2N1IMX6_9PSED</name>
<reference evidence="2 3" key="1">
    <citation type="submission" date="2017-12" db="EMBL/GenBank/DDBJ databases">
        <title>Isolation and characterization of an aerobic denitrifying Pseudomonas monteilii CY06 from aquaculture ponds.</title>
        <authorList>
            <person name="Ma Q."/>
            <person name="Cai Y."/>
            <person name="He Z."/>
        </authorList>
    </citation>
    <scope>NUCLEOTIDE SEQUENCE [LARGE SCALE GENOMIC DNA]</scope>
    <source>
        <strain evidence="2 3">CY06</strain>
    </source>
</reference>
<dbReference type="SUPFAM" id="SSF53098">
    <property type="entry name" value="Ribonuclease H-like"/>
    <property type="match status" value="1"/>
</dbReference>
<evidence type="ECO:0000313" key="3">
    <source>
        <dbReference type="Proteomes" id="UP000233399"/>
    </source>
</evidence>